<evidence type="ECO:0000313" key="1">
    <source>
        <dbReference type="EMBL" id="QBD81715.1"/>
    </source>
</evidence>
<protein>
    <submittedName>
        <fullName evidence="1">HAD family hydrolase</fullName>
    </submittedName>
</protein>
<dbReference type="InterPro" id="IPR023198">
    <property type="entry name" value="PGP-like_dom2"/>
</dbReference>
<keyword evidence="1" id="KW-0378">Hydrolase</keyword>
<dbReference type="AlphaFoldDB" id="A0A4P6K162"/>
<dbReference type="GO" id="GO:0050308">
    <property type="term" value="F:sugar-phosphatase activity"/>
    <property type="evidence" value="ECO:0007669"/>
    <property type="project" value="TreeGrafter"/>
</dbReference>
<dbReference type="InterPro" id="IPR006439">
    <property type="entry name" value="HAD-SF_hydro_IA"/>
</dbReference>
<proteinExistence type="predicted"/>
<dbReference type="EMBL" id="CP035758">
    <property type="protein sequence ID" value="QBD81715.1"/>
    <property type="molecule type" value="Genomic_DNA"/>
</dbReference>
<dbReference type="Gene3D" id="3.40.50.1000">
    <property type="entry name" value="HAD superfamily/HAD-like"/>
    <property type="match status" value="1"/>
</dbReference>
<dbReference type="OrthoDB" id="9797743at2"/>
<dbReference type="PANTHER" id="PTHR43481:SF4">
    <property type="entry name" value="GLYCEROL-1-PHOSPHATE PHOSPHOHYDROLASE 1-RELATED"/>
    <property type="match status" value="1"/>
</dbReference>
<dbReference type="NCBIfam" id="TIGR01549">
    <property type="entry name" value="HAD-SF-IA-v1"/>
    <property type="match status" value="1"/>
</dbReference>
<dbReference type="SFLD" id="SFLDG01129">
    <property type="entry name" value="C1.5:_HAD__Beta-PGM__Phosphata"/>
    <property type="match status" value="1"/>
</dbReference>
<dbReference type="SFLD" id="SFLDG01135">
    <property type="entry name" value="C1.5.6:_HAD__Beta-PGM__Phospha"/>
    <property type="match status" value="1"/>
</dbReference>
<dbReference type="CDD" id="cd07527">
    <property type="entry name" value="HAD_ScGPP-like"/>
    <property type="match status" value="1"/>
</dbReference>
<sequence>MTQFHCDAILFDLDGVLVDSTALIEHHWNLWAKRHGLNLQEILAISHGRRSIDTIQMIAPFLSAESEARLLEDAEEKDTEGLVALPGVARLLNTLDPQRWAVVTSGTPNIATNRLRATGLPLPAILVTAHDVTHGKPDPEGYLKAANLLGIPAHKCLVIEDAPAGIQAAHAAHMQAIAVSTTHAPEALQVAEACIPSLEALNISKSSASTIMITLTEHCGSSKY</sequence>
<dbReference type="NCBIfam" id="TIGR01509">
    <property type="entry name" value="HAD-SF-IA-v3"/>
    <property type="match status" value="1"/>
</dbReference>
<accession>A0A4P6K162</accession>
<organism evidence="1 2">
    <name type="scientific">Ktedonosporobacter rubrisoli</name>
    <dbReference type="NCBI Taxonomy" id="2509675"/>
    <lineage>
        <taxon>Bacteria</taxon>
        <taxon>Bacillati</taxon>
        <taxon>Chloroflexota</taxon>
        <taxon>Ktedonobacteria</taxon>
        <taxon>Ktedonobacterales</taxon>
        <taxon>Ktedonosporobacteraceae</taxon>
        <taxon>Ktedonosporobacter</taxon>
    </lineage>
</organism>
<dbReference type="SUPFAM" id="SSF56784">
    <property type="entry name" value="HAD-like"/>
    <property type="match status" value="1"/>
</dbReference>
<gene>
    <name evidence="1" type="ORF">EPA93_39395</name>
</gene>
<dbReference type="Proteomes" id="UP000290365">
    <property type="component" value="Chromosome"/>
</dbReference>
<dbReference type="KEGG" id="kbs:EPA93_39395"/>
<dbReference type="SFLD" id="SFLDS00003">
    <property type="entry name" value="Haloacid_Dehalogenase"/>
    <property type="match status" value="1"/>
</dbReference>
<dbReference type="Gene3D" id="1.10.150.240">
    <property type="entry name" value="Putative phosphatase, domain 2"/>
    <property type="match status" value="1"/>
</dbReference>
<dbReference type="InterPro" id="IPR051806">
    <property type="entry name" value="HAD-like_SPP"/>
</dbReference>
<keyword evidence="2" id="KW-1185">Reference proteome</keyword>
<dbReference type="PANTHER" id="PTHR43481">
    <property type="entry name" value="FRUCTOSE-1-PHOSPHATE PHOSPHATASE"/>
    <property type="match status" value="1"/>
</dbReference>
<reference evidence="1 2" key="1">
    <citation type="submission" date="2019-01" db="EMBL/GenBank/DDBJ databases">
        <title>Ktedonosporobacter rubrisoli SCAWS-G2.</title>
        <authorList>
            <person name="Huang Y."/>
            <person name="Yan B."/>
        </authorList>
    </citation>
    <scope>NUCLEOTIDE SEQUENCE [LARGE SCALE GENOMIC DNA]</scope>
    <source>
        <strain evidence="1 2">SCAWS-G2</strain>
    </source>
</reference>
<evidence type="ECO:0000313" key="2">
    <source>
        <dbReference type="Proteomes" id="UP000290365"/>
    </source>
</evidence>
<dbReference type="InterPro" id="IPR036412">
    <property type="entry name" value="HAD-like_sf"/>
</dbReference>
<dbReference type="Pfam" id="PF00702">
    <property type="entry name" value="Hydrolase"/>
    <property type="match status" value="1"/>
</dbReference>
<name>A0A4P6K162_KTERU</name>
<dbReference type="RefSeq" id="WP_129892776.1">
    <property type="nucleotide sequence ID" value="NZ_CP035758.1"/>
</dbReference>
<dbReference type="InterPro" id="IPR023214">
    <property type="entry name" value="HAD_sf"/>
</dbReference>